<keyword evidence="3" id="KW-1185">Reference proteome</keyword>
<organism evidence="2 3">
    <name type="scientific">Shivajiella indica</name>
    <dbReference type="NCBI Taxonomy" id="872115"/>
    <lineage>
        <taxon>Bacteria</taxon>
        <taxon>Pseudomonadati</taxon>
        <taxon>Bacteroidota</taxon>
        <taxon>Cytophagia</taxon>
        <taxon>Cytophagales</taxon>
        <taxon>Cyclobacteriaceae</taxon>
        <taxon>Shivajiella</taxon>
    </lineage>
</organism>
<feature type="domain" description="CARDB" evidence="1">
    <location>
        <begin position="1588"/>
        <end position="1688"/>
    </location>
</feature>
<feature type="domain" description="CARDB" evidence="1">
    <location>
        <begin position="1698"/>
        <end position="1803"/>
    </location>
</feature>
<name>A0ABW5BEH7_9BACT</name>
<comment type="caution">
    <text evidence="2">The sequence shown here is derived from an EMBL/GenBank/DDBJ whole genome shotgun (WGS) entry which is preliminary data.</text>
</comment>
<dbReference type="Gene3D" id="2.60.40.1120">
    <property type="entry name" value="Carboxypeptidase-like, regulatory domain"/>
    <property type="match status" value="4"/>
</dbReference>
<reference evidence="3" key="1">
    <citation type="journal article" date="2019" name="Int. J. Syst. Evol. Microbiol.">
        <title>The Global Catalogue of Microorganisms (GCM) 10K type strain sequencing project: providing services to taxonomists for standard genome sequencing and annotation.</title>
        <authorList>
            <consortium name="The Broad Institute Genomics Platform"/>
            <consortium name="The Broad Institute Genome Sequencing Center for Infectious Disease"/>
            <person name="Wu L."/>
            <person name="Ma J."/>
        </authorList>
    </citation>
    <scope>NUCLEOTIDE SEQUENCE [LARGE SCALE GENOMIC DNA]</scope>
    <source>
        <strain evidence="3">KCTC 19812</strain>
    </source>
</reference>
<dbReference type="PANTHER" id="PTHR36519:SF9">
    <property type="entry name" value="EB DOMAIN-CONTAINING PROTEIN-RELATED"/>
    <property type="match status" value="1"/>
</dbReference>
<protein>
    <submittedName>
        <fullName evidence="2">CARDB domain-containing protein</fullName>
    </submittedName>
</protein>
<sequence length="2057" mass="220580">SLNFSKSGYLTSSFGPVTADVPDAVILMEAGDPLCAGIECPEGSICFNGQCIPEIFTVTGTVRDLETNGPLAGAKITLVGECTLCQFDWSQDVFTDSEGNFSVQLSYGSSLNFSKSGYLTSSFGPVTADVPDAVILMEAGDPLCAGIECPEGSICFNGQCIPEIFTVTGTVRDLETNEPLDGAKITLVGECTLCQFDWSQDVFTDSEGNFSVQLSYGSSLNFSKSGYLTASFGPVTADVPDAVVLMELTDPLCVDVNCPIGTACFQGNCETIFYFVSGQVINQVTREPVVGVLVDSPDKVGTGPILTDSNGYYTITVNYGGQITFSKVGYESFTTPSVVEETSTLLITLKGTCDGVFCNIGQQCYEGECYIACTADQDCPPGTRCAGNVCLPNETDVPFETIVVSGIVRDADSNLPIANARVFGTLQGYYQKEVFTDSDGSYEIVLNEGAGITYSKTGYESQSIGPLEVGDSVFDINLVYNPCRDVTCPIGQVCVSGECKIACSADQDCPPGTFCMGGACISEAELCLVADCPPGTICDNGRCLTPEDPCFNSSCPLGSFCVDGTCYESDSPFVTIEGVVKDAKTGSGLGDADIIVGENYKSFITQRGGTFSVQVPIGMGVEFTKWDYTSTTIPPVTGPQSGLEIDLYKNWCLIHSCQPGQVCINGRCETIFYTLSGTVRDDITNQPLSGVTVTTAAAEVMTDENGNYTIEVILGNVVVFLKDGYRNFQTGAINEDNGALDVNLIPGNCTADSCEPGFVCENGECVPDPCADSSCPPGEFCFNGFCVPYGDMTIFGTVKDIVTGEPVAASAVVDGKPTLVDYNGFFIVQVPYGERILFIAEGYEWEYSPFLTEDFQVLEILMTPVANCENVSCPPGTICDNGVCKDPCEEVTCPPGEACFGGQCFPVACESSLTALQVSPEVGDSNTEFTFTISYKDPANIKPAFGYPQLQLSYESAVLGQPGLTVFYEMNEVDPNDVDVRDGKLYQVTVSGLSENSGLTSYVTVQNEAACTVDTPEISVPKVADNNLDLAIFANNISFSTENPIENEVVTIFARIRNLSDFPAENFVVSAYDGETQVFSTTVDLLEAGKNRDFSWTYSFEEAGFYPIKVVIDETDQVEEINELNNFAIRPLLVGNFVLPGGIEASASPNTTTVYVNSSVTVSGSAQYFGIEEGVNPNVVGANVSISFEGGSTQTTTDTNGNFRRSIKMPSVPGIYTFTGSVTDYTLSAELPSFQVEVIPYPEKPDLTTALVLNQTEIIAGEEISGTATVSNIGELTAVNFTLRIQSCEGLIQDILIPSLAPGESLSYNFTTSISSTIGSCFAKNNCSITAIADVNNQVDEKTRVNNTQSRGITVYPELPDLTAANSIISTGSRMVDPFNFTVRVDNIGGVAVSQNFSVNVYLDDVLIDSRQFEELEKCGQISYPLTVEFSSAVDQTIRIKVDEPLGSGAITEYKEDNNEFVRLVRYLPPPVEIPNLYITNTLLSVNPALPEAGQNFLIQAKIRNTGNAPAEEDFEVNFRVEENGVFRNERITISGGLLPGGEATAQLETSLTQFGNNGLLVEIDPDNLIEESSKFDNKASMPLCVDLVAVKSGSIWGSTFFVDTPQTLSGRVRNTGLFTAYNVRVDFLLNGAEIGNVIIPELKPSFSSQGQLVTLPYVFRTTGVFQLELVVDKNEAYVECNESNNSASGEIRVRDQQPDLRILSEYISPSELNPDPDEEVNLFVSFENIGVADAQPFKVRVTVDDVPLGVDIPVNGLAAGQLSTVPVAVPYSSPTAGIKVVRGIIDVDRESDDVSYANNEATRALVVGRAPNLFFTNIDFSTYCPNVGEQVEIHVDIENEGDLAADAEVHFYYLTETDTIPIDFVPISVDLLSSTSTSINWTVVNPEYRILAEIKNSDPQEFNDLDNRIFGEFVDVIPPVVKVKGITVYLDENGEASLLPEDIDDGSFDQECGIASLSLDRNVLDCSFVGTPTLITLTAVDFAGNEASAEAEVIVLDEIIPLITTNGDQAVDAETGLCSAIVEVTASATDNCSVGEPTGIRSDGLALTDPYSVGVT</sequence>
<dbReference type="InterPro" id="IPR008969">
    <property type="entry name" value="CarboxyPept-like_regulatory"/>
</dbReference>
<dbReference type="Pfam" id="PF07705">
    <property type="entry name" value="CARDB"/>
    <property type="match status" value="6"/>
</dbReference>
<accession>A0ABW5BEH7</accession>
<feature type="domain" description="CARDB" evidence="1">
    <location>
        <begin position="1244"/>
        <end position="1350"/>
    </location>
</feature>
<feature type="non-terminal residue" evidence="2">
    <location>
        <position position="2057"/>
    </location>
</feature>
<dbReference type="InterPro" id="IPR011635">
    <property type="entry name" value="CARDB"/>
</dbReference>
<evidence type="ECO:0000313" key="2">
    <source>
        <dbReference type="EMBL" id="MFD2203934.1"/>
    </source>
</evidence>
<feature type="non-terminal residue" evidence="2">
    <location>
        <position position="1"/>
    </location>
</feature>
<evidence type="ECO:0000313" key="3">
    <source>
        <dbReference type="Proteomes" id="UP001597414"/>
    </source>
</evidence>
<feature type="domain" description="CARDB" evidence="1">
    <location>
        <begin position="1360"/>
        <end position="1462"/>
    </location>
</feature>
<proteinExistence type="predicted"/>
<gene>
    <name evidence="2" type="ORF">ACFSKV_20320</name>
</gene>
<dbReference type="Gene3D" id="2.60.40.10">
    <property type="entry name" value="Immunoglobulins"/>
    <property type="match status" value="7"/>
</dbReference>
<dbReference type="SUPFAM" id="SSF49464">
    <property type="entry name" value="Carboxypeptidase regulatory domain-like"/>
    <property type="match status" value="6"/>
</dbReference>
<feature type="domain" description="CARDB" evidence="1">
    <location>
        <begin position="1029"/>
        <end position="1127"/>
    </location>
</feature>
<evidence type="ECO:0000259" key="1">
    <source>
        <dbReference type="Pfam" id="PF07705"/>
    </source>
</evidence>
<dbReference type="RefSeq" id="WP_380807076.1">
    <property type="nucleotide sequence ID" value="NZ_JBHUIV010000036.1"/>
</dbReference>
<feature type="domain" description="CARDB" evidence="1">
    <location>
        <begin position="1475"/>
        <end position="1581"/>
    </location>
</feature>
<dbReference type="Proteomes" id="UP001597414">
    <property type="component" value="Unassembled WGS sequence"/>
</dbReference>
<dbReference type="PANTHER" id="PTHR36519">
    <property type="entry name" value="FIP (FUNGUS-INDUCED PROTEIN) RELATED-RELATED"/>
    <property type="match status" value="1"/>
</dbReference>
<dbReference type="EMBL" id="JBHUIV010000036">
    <property type="protein sequence ID" value="MFD2203934.1"/>
    <property type="molecule type" value="Genomic_DNA"/>
</dbReference>
<dbReference type="InterPro" id="IPR013783">
    <property type="entry name" value="Ig-like_fold"/>
</dbReference>